<comment type="similarity">
    <text evidence="2">Belongs to the CDP-alcohol phosphatidyltransferase class-I family.</text>
</comment>
<feature type="transmembrane region" description="Helical" evidence="3">
    <location>
        <begin position="33"/>
        <end position="58"/>
    </location>
</feature>
<dbReference type="InterPro" id="IPR048254">
    <property type="entry name" value="CDP_ALCOHOL_P_TRANSF_CS"/>
</dbReference>
<keyword evidence="3" id="KW-0812">Transmembrane</keyword>
<gene>
    <name evidence="4" type="ORF">ACFO0G_04240</name>
</gene>
<dbReference type="Pfam" id="PF01066">
    <property type="entry name" value="CDP-OH_P_transf"/>
    <property type="match status" value="1"/>
</dbReference>
<comment type="caution">
    <text evidence="4">The sequence shown here is derived from an EMBL/GenBank/DDBJ whole genome shotgun (WGS) entry which is preliminary data.</text>
</comment>
<evidence type="ECO:0000256" key="3">
    <source>
        <dbReference type="SAM" id="Phobius"/>
    </source>
</evidence>
<dbReference type="Gene3D" id="1.20.120.1760">
    <property type="match status" value="1"/>
</dbReference>
<dbReference type="PROSITE" id="PS00379">
    <property type="entry name" value="CDP_ALCOHOL_P_TRANSF"/>
    <property type="match status" value="1"/>
</dbReference>
<keyword evidence="3" id="KW-0472">Membrane</keyword>
<evidence type="ECO:0000256" key="2">
    <source>
        <dbReference type="RuleBase" id="RU003750"/>
    </source>
</evidence>
<dbReference type="InterPro" id="IPR043130">
    <property type="entry name" value="CDP-OH_PTrfase_TM_dom"/>
</dbReference>
<keyword evidence="5" id="KW-1185">Reference proteome</keyword>
<dbReference type="RefSeq" id="WP_376976554.1">
    <property type="nucleotide sequence ID" value="NZ_JBHSDQ010000001.1"/>
</dbReference>
<name>A0ABV8WI71_9MICC</name>
<proteinExistence type="inferred from homology"/>
<dbReference type="EMBL" id="JBHSDQ010000001">
    <property type="protein sequence ID" value="MFC4395290.1"/>
    <property type="molecule type" value="Genomic_DNA"/>
</dbReference>
<feature type="transmembrane region" description="Helical" evidence="3">
    <location>
        <begin position="95"/>
        <end position="114"/>
    </location>
</feature>
<feature type="transmembrane region" description="Helical" evidence="3">
    <location>
        <begin position="70"/>
        <end position="89"/>
    </location>
</feature>
<protein>
    <submittedName>
        <fullName evidence="4">CDP-alcohol phosphatidyltransferase family protein</fullName>
    </submittedName>
</protein>
<feature type="transmembrane region" description="Helical" evidence="3">
    <location>
        <begin position="7"/>
        <end position="27"/>
    </location>
</feature>
<evidence type="ECO:0000313" key="5">
    <source>
        <dbReference type="Proteomes" id="UP001595778"/>
    </source>
</evidence>
<feature type="transmembrane region" description="Helical" evidence="3">
    <location>
        <begin position="204"/>
        <end position="222"/>
    </location>
</feature>
<evidence type="ECO:0000256" key="1">
    <source>
        <dbReference type="ARBA" id="ARBA00022679"/>
    </source>
</evidence>
<dbReference type="InterPro" id="IPR000462">
    <property type="entry name" value="CDP-OH_P_trans"/>
</dbReference>
<feature type="transmembrane region" description="Helical" evidence="3">
    <location>
        <begin position="135"/>
        <end position="162"/>
    </location>
</feature>
<evidence type="ECO:0000313" key="4">
    <source>
        <dbReference type="EMBL" id="MFC4395290.1"/>
    </source>
</evidence>
<keyword evidence="3" id="KW-1133">Transmembrane helix</keyword>
<keyword evidence="1 2" id="KW-0808">Transferase</keyword>
<accession>A0ABV8WI71</accession>
<dbReference type="Proteomes" id="UP001595778">
    <property type="component" value="Unassembled WGS sequence"/>
</dbReference>
<reference evidence="5" key="1">
    <citation type="journal article" date="2019" name="Int. J. Syst. Evol. Microbiol.">
        <title>The Global Catalogue of Microorganisms (GCM) 10K type strain sequencing project: providing services to taxonomists for standard genome sequencing and annotation.</title>
        <authorList>
            <consortium name="The Broad Institute Genomics Platform"/>
            <consortium name="The Broad Institute Genome Sequencing Center for Infectious Disease"/>
            <person name="Wu L."/>
            <person name="Ma J."/>
        </authorList>
    </citation>
    <scope>NUCLEOTIDE SEQUENCE [LARGE SCALE GENOMIC DNA]</scope>
    <source>
        <strain evidence="5">PJ61</strain>
    </source>
</reference>
<sequence length="241" mass="24447">MSAAERAVPDALATLTAYGLAALWLLALTPSGLVAQLAGLCAGAVVAGAAVGSILRRLPRFSTPADRVTLLRAVLVALCAVLAAAQLFSEPRTDLLLPMLGGAAFLLDGVDGAVARRTGTSSAEGARFDGATDAALVLVLSVAAAAAVGPWTLAIGAMYYAFTAAGFFRPHLRATLPPSLTRKAIGACQPFALLVALLPGMPPAAAVAAPALALGLLAFSFTRDVVQLENRHRAVLLDAAR</sequence>
<organism evidence="4 5">
    <name type="scientific">Arthrobacter sedimenti</name>
    <dbReference type="NCBI Taxonomy" id="2694931"/>
    <lineage>
        <taxon>Bacteria</taxon>
        <taxon>Bacillati</taxon>
        <taxon>Actinomycetota</taxon>
        <taxon>Actinomycetes</taxon>
        <taxon>Micrococcales</taxon>
        <taxon>Micrococcaceae</taxon>
        <taxon>Arthrobacter</taxon>
    </lineage>
</organism>